<dbReference type="PIRSF" id="PIRSF004808">
    <property type="entry name" value="LasT"/>
    <property type="match status" value="1"/>
</dbReference>
<evidence type="ECO:0000313" key="7">
    <source>
        <dbReference type="EMBL" id="UZP75238.1"/>
    </source>
</evidence>
<dbReference type="PANTHER" id="PTHR42786">
    <property type="entry name" value="TRNA/RRNA METHYLTRANSFERASE"/>
    <property type="match status" value="1"/>
</dbReference>
<keyword evidence="3" id="KW-0808">Transferase</keyword>
<keyword evidence="4 5" id="KW-0949">S-adenosyl-L-methionine</keyword>
<feature type="domain" description="tRNA/rRNA methyltransferase SpoU type" evidence="6">
    <location>
        <begin position="6"/>
        <end position="155"/>
    </location>
</feature>
<accession>A0ABY6QA21</accession>
<evidence type="ECO:0000256" key="5">
    <source>
        <dbReference type="RuleBase" id="RU362024"/>
    </source>
</evidence>
<evidence type="ECO:0000256" key="3">
    <source>
        <dbReference type="ARBA" id="ARBA00022679"/>
    </source>
</evidence>
<reference evidence="7 8" key="1">
    <citation type="submission" date="2019-02" db="EMBL/GenBank/DDBJ databases">
        <title>Halieaceae_genomes.</title>
        <authorList>
            <person name="Li S.-H."/>
        </authorList>
    </citation>
    <scope>NUCLEOTIDE SEQUENCE [LARGE SCALE GENOMIC DNA]</scope>
    <source>
        <strain evidence="7 8">JH123</strain>
    </source>
</reference>
<sequence length="247" mass="28237">MNSQNIQVVLVNPSHPGNIGAVARAMKNMGLNHLVLVAPRKFPDPEAQWRAASAVDIIDNARVVETLDEAIGDSQFVVGTSARDRRIPWPVQDARLTAARIVERSVKEKVSILFGREDSGLNNEELRRCNLHCHIPTHPDYESLNLSMAVQIVCYEIRMAELEGTLPSDEDSHWENPFATSQDMEYFYQHLEETLVELEFLNPAAPKQLMTRLRRLYNRVRLDDMEVQILRGILKETRRVIREKGTN</sequence>
<evidence type="ECO:0000256" key="2">
    <source>
        <dbReference type="ARBA" id="ARBA00022603"/>
    </source>
</evidence>
<keyword evidence="8" id="KW-1185">Reference proteome</keyword>
<dbReference type="Gene3D" id="3.40.1280.10">
    <property type="match status" value="1"/>
</dbReference>
<dbReference type="NCBIfam" id="TIGR00050">
    <property type="entry name" value="rRNA_methyl_1"/>
    <property type="match status" value="1"/>
</dbReference>
<comment type="catalytic activity">
    <reaction evidence="5">
        <text>uridine(32) in tRNA + S-adenosyl-L-methionine = 2'-O-methyluridine(32) in tRNA + S-adenosyl-L-homocysteine + H(+)</text>
        <dbReference type="Rhea" id="RHEA:42936"/>
        <dbReference type="Rhea" id="RHEA-COMP:10107"/>
        <dbReference type="Rhea" id="RHEA-COMP:10290"/>
        <dbReference type="ChEBI" id="CHEBI:15378"/>
        <dbReference type="ChEBI" id="CHEBI:57856"/>
        <dbReference type="ChEBI" id="CHEBI:59789"/>
        <dbReference type="ChEBI" id="CHEBI:65315"/>
        <dbReference type="ChEBI" id="CHEBI:74478"/>
        <dbReference type="EC" id="2.1.1.200"/>
    </reaction>
</comment>
<name>A0ABY6QA21_9GAMM</name>
<dbReference type="InterPro" id="IPR029028">
    <property type="entry name" value="Alpha/beta_knot_MTases"/>
</dbReference>
<dbReference type="Proteomes" id="UP001317963">
    <property type="component" value="Chromosome"/>
</dbReference>
<comment type="function">
    <text evidence="5">Catalyzes the formation of 2'O-methylated cytidine (Cm32) or 2'O-methylated uridine (Um32) at position 32 in tRNA.</text>
</comment>
<dbReference type="SUPFAM" id="SSF75217">
    <property type="entry name" value="alpha/beta knot"/>
    <property type="match status" value="1"/>
</dbReference>
<dbReference type="Pfam" id="PF00588">
    <property type="entry name" value="SpoU_methylase"/>
    <property type="match status" value="1"/>
</dbReference>
<dbReference type="Gene3D" id="1.10.8.590">
    <property type="match status" value="1"/>
</dbReference>
<dbReference type="InterPro" id="IPR029026">
    <property type="entry name" value="tRNA_m1G_MTases_N"/>
</dbReference>
<evidence type="ECO:0000313" key="8">
    <source>
        <dbReference type="Proteomes" id="UP001317963"/>
    </source>
</evidence>
<organism evidence="7 8">
    <name type="scientific">Candidatus Paraluminiphilus aquimaris</name>
    <dbReference type="NCBI Taxonomy" id="2518994"/>
    <lineage>
        <taxon>Bacteria</taxon>
        <taxon>Pseudomonadati</taxon>
        <taxon>Pseudomonadota</taxon>
        <taxon>Gammaproteobacteria</taxon>
        <taxon>Cellvibrionales</taxon>
        <taxon>Halieaceae</taxon>
        <taxon>Candidatus Paraluminiphilus</taxon>
    </lineage>
</organism>
<dbReference type="PANTHER" id="PTHR42786:SF2">
    <property type="entry name" value="TRNA (CYTIDINE_URIDINE-2'-O-)-METHYLTRANSFERASE TRMJ"/>
    <property type="match status" value="1"/>
</dbReference>
<dbReference type="InterPro" id="IPR004384">
    <property type="entry name" value="RNA_MeTrfase_TrmJ/LasT"/>
</dbReference>
<dbReference type="EC" id="2.1.1.200" evidence="5"/>
<keyword evidence="2 5" id="KW-0489">Methyltransferase</keyword>
<dbReference type="EMBL" id="CP036501">
    <property type="protein sequence ID" value="UZP75238.1"/>
    <property type="molecule type" value="Genomic_DNA"/>
</dbReference>
<dbReference type="CDD" id="cd18093">
    <property type="entry name" value="SpoU-like_TrmJ"/>
    <property type="match status" value="1"/>
</dbReference>
<evidence type="ECO:0000256" key="4">
    <source>
        <dbReference type="ARBA" id="ARBA00022691"/>
    </source>
</evidence>
<keyword evidence="5" id="KW-0819">tRNA processing</keyword>
<protein>
    <recommendedName>
        <fullName evidence="5">tRNA (cytidine/uridine-2'-O-)-methyltransferase TrmJ</fullName>
        <ecNumber evidence="5">2.1.1.200</ecNumber>
    </recommendedName>
    <alternativeName>
        <fullName evidence="5">tRNA (cytidine(32)/uridine(32)-2'-O)-methyltransferase</fullName>
    </alternativeName>
    <alternativeName>
        <fullName evidence="5">tRNA Cm32/Um32 methyltransferase</fullName>
    </alternativeName>
</protein>
<dbReference type="InterPro" id="IPR001537">
    <property type="entry name" value="SpoU_MeTrfase"/>
</dbReference>
<keyword evidence="5" id="KW-0963">Cytoplasm</keyword>
<dbReference type="GO" id="GO:0032259">
    <property type="term" value="P:methylation"/>
    <property type="evidence" value="ECO:0007669"/>
    <property type="project" value="UniProtKB-KW"/>
</dbReference>
<proteinExistence type="inferred from homology"/>
<comment type="subunit">
    <text evidence="5">Homodimer.</text>
</comment>
<evidence type="ECO:0000256" key="1">
    <source>
        <dbReference type="ARBA" id="ARBA00007228"/>
    </source>
</evidence>
<evidence type="ECO:0000259" key="6">
    <source>
        <dbReference type="Pfam" id="PF00588"/>
    </source>
</evidence>
<comment type="subcellular location">
    <subcellularLocation>
        <location evidence="5">Cytoplasm</location>
    </subcellularLocation>
</comment>
<dbReference type="RefSeq" id="WP_279241718.1">
    <property type="nucleotide sequence ID" value="NZ_CP036501.1"/>
</dbReference>
<dbReference type="GO" id="GO:0008168">
    <property type="term" value="F:methyltransferase activity"/>
    <property type="evidence" value="ECO:0007669"/>
    <property type="project" value="UniProtKB-KW"/>
</dbReference>
<comment type="catalytic activity">
    <reaction evidence="5">
        <text>cytidine(32) in tRNA + S-adenosyl-L-methionine = 2'-O-methylcytidine(32) in tRNA + S-adenosyl-L-homocysteine + H(+)</text>
        <dbReference type="Rhea" id="RHEA:42932"/>
        <dbReference type="Rhea" id="RHEA-COMP:10288"/>
        <dbReference type="Rhea" id="RHEA-COMP:10289"/>
        <dbReference type="ChEBI" id="CHEBI:15378"/>
        <dbReference type="ChEBI" id="CHEBI:57856"/>
        <dbReference type="ChEBI" id="CHEBI:59789"/>
        <dbReference type="ChEBI" id="CHEBI:74495"/>
        <dbReference type="ChEBI" id="CHEBI:82748"/>
        <dbReference type="EC" id="2.1.1.200"/>
    </reaction>
</comment>
<comment type="similarity">
    <text evidence="1">Belongs to the class IV-like SAM-binding methyltransferase superfamily. RNA methyltransferase TrmH family.</text>
</comment>
<gene>
    <name evidence="5" type="primary">trmJ</name>
    <name evidence="7" type="ORF">E0F26_11040</name>
</gene>